<feature type="domain" description="Amidase" evidence="2">
    <location>
        <begin position="225"/>
        <end position="407"/>
    </location>
</feature>
<dbReference type="SUPFAM" id="SSF75304">
    <property type="entry name" value="Amidase signature (AS) enzymes"/>
    <property type="match status" value="1"/>
</dbReference>
<dbReference type="Pfam" id="PF01425">
    <property type="entry name" value="Amidase"/>
    <property type="match status" value="1"/>
</dbReference>
<dbReference type="InterPro" id="IPR036928">
    <property type="entry name" value="AS_sf"/>
</dbReference>
<dbReference type="AlphaFoldDB" id="A0A1L7XHN7"/>
<organism evidence="4 5">
    <name type="scientific">Phialocephala subalpina</name>
    <dbReference type="NCBI Taxonomy" id="576137"/>
    <lineage>
        <taxon>Eukaryota</taxon>
        <taxon>Fungi</taxon>
        <taxon>Dikarya</taxon>
        <taxon>Ascomycota</taxon>
        <taxon>Pezizomycotina</taxon>
        <taxon>Leotiomycetes</taxon>
        <taxon>Helotiales</taxon>
        <taxon>Mollisiaceae</taxon>
        <taxon>Phialocephala</taxon>
        <taxon>Phialocephala fortinii species complex</taxon>
    </lineage>
</organism>
<dbReference type="InterPro" id="IPR058329">
    <property type="entry name" value="Arp1_N"/>
</dbReference>
<evidence type="ECO:0000313" key="5">
    <source>
        <dbReference type="Proteomes" id="UP000184330"/>
    </source>
</evidence>
<dbReference type="PANTHER" id="PTHR46310">
    <property type="entry name" value="AMIDASE 1"/>
    <property type="match status" value="1"/>
</dbReference>
<evidence type="ECO:0000259" key="2">
    <source>
        <dbReference type="Pfam" id="PF01425"/>
    </source>
</evidence>
<dbReference type="PANTHER" id="PTHR46310:SF7">
    <property type="entry name" value="AMIDASE 1"/>
    <property type="match status" value="1"/>
</dbReference>
<dbReference type="EMBL" id="FJOG01000027">
    <property type="protein sequence ID" value="CZR64559.1"/>
    <property type="molecule type" value="Genomic_DNA"/>
</dbReference>
<dbReference type="OrthoDB" id="5423360at2759"/>
<evidence type="ECO:0000259" key="3">
    <source>
        <dbReference type="Pfam" id="PF26053"/>
    </source>
</evidence>
<keyword evidence="4" id="KW-0808">Transferase</keyword>
<dbReference type="InterPro" id="IPR023631">
    <property type="entry name" value="Amidase_dom"/>
</dbReference>
<reference evidence="4 5" key="1">
    <citation type="submission" date="2016-03" db="EMBL/GenBank/DDBJ databases">
        <authorList>
            <person name="Ploux O."/>
        </authorList>
    </citation>
    <scope>NUCLEOTIDE SEQUENCE [LARGE SCALE GENOMIC DNA]</scope>
    <source>
        <strain evidence="4 5">UAMH 11012</strain>
    </source>
</reference>
<dbReference type="Pfam" id="PF26053">
    <property type="entry name" value="DUF8016"/>
    <property type="match status" value="1"/>
</dbReference>
<gene>
    <name evidence="4" type="ORF">PAC_14457</name>
</gene>
<feature type="signal peptide" evidence="1">
    <location>
        <begin position="1"/>
        <end position="25"/>
    </location>
</feature>
<dbReference type="STRING" id="576137.A0A1L7XHN7"/>
<name>A0A1L7XHN7_9HELO</name>
<evidence type="ECO:0000256" key="1">
    <source>
        <dbReference type="SAM" id="SignalP"/>
    </source>
</evidence>
<dbReference type="GO" id="GO:0016740">
    <property type="term" value="F:transferase activity"/>
    <property type="evidence" value="ECO:0007669"/>
    <property type="project" value="UniProtKB-KW"/>
</dbReference>
<feature type="domain" description="Scytalone dehydratase-like protein Arp1 N-terminal" evidence="3">
    <location>
        <begin position="67"/>
        <end position="182"/>
    </location>
</feature>
<sequence>MRLHAPLGWFPTAFGLVLHAALATADLIDNGKVVTLGDITYYAGGIPVSTLHGVNGQIVTGLLDIGADLLPLTVIHTNSSHFSTVELNSIVSTFLDSDDVFHTEFLESVYLAYDGSKTPSVDTQSCAPTLDGYGTELFMVGPTFKTSMFSGVTKVSFSKELPSGPYFMSPSTGDIFRAYRLYPDDYLAFISGAVSDEDDGFLALPAVTENVMAKSIAVPSRLYYTASADKPLAGLRLGVKDIYHVKGIKTSGGNRAYYYFYGTQNATAPSIQGIIDQGAVSVGKMGTVQFANGDSPTADWVDLHCPFNPRGDGYQSPSGSSSGPGAGMGAYSWLDIAVGSDTGGSMRGPSGSQGLYGNRPSTGAISMDHVIPLSPELDTAGVFARSASLWSTAIQAWYQNFSSNYTTYPKSIYYSGAAAGWSDVSETTPEAYALLDTFISQLETFLSVNRTNVNLTQHWIDTHAPEAPSDVNEMLNTTYAILTSVDQYALLGAPFFSDYAAANQGRTPFINPGPLARWRWGQANSDNSTYAAALANMTTFRTWWSTTGFGRPDPDSCSEGLYVYPWSTGTTDYRNRYFLATNHPPLGFSDWAVAGYAGAGEVIVPLGEAPYNSTVTGKVEYLPVTMAIQAARGCDFVLARLVSELEEKGILRPVGTGSRLYSN</sequence>
<evidence type="ECO:0000313" key="4">
    <source>
        <dbReference type="EMBL" id="CZR64559.1"/>
    </source>
</evidence>
<dbReference type="Proteomes" id="UP000184330">
    <property type="component" value="Unassembled WGS sequence"/>
</dbReference>
<keyword evidence="5" id="KW-1185">Reference proteome</keyword>
<proteinExistence type="predicted"/>
<dbReference type="Gene3D" id="3.90.1300.10">
    <property type="entry name" value="Amidase signature (AS) domain"/>
    <property type="match status" value="1"/>
</dbReference>
<protein>
    <submittedName>
        <fullName evidence="4">Related to glutamyl-tRNA(Gln) amidotransferase, subunit A</fullName>
    </submittedName>
</protein>
<accession>A0A1L7XHN7</accession>
<keyword evidence="1" id="KW-0732">Signal</keyword>
<feature type="chain" id="PRO_5012295691" evidence="1">
    <location>
        <begin position="26"/>
        <end position="663"/>
    </location>
</feature>